<evidence type="ECO:0000313" key="1">
    <source>
        <dbReference type="EMBL" id="DAD82757.1"/>
    </source>
</evidence>
<protein>
    <submittedName>
        <fullName evidence="1">Uncharacterized protein</fullName>
    </submittedName>
</protein>
<dbReference type="EMBL" id="BK014923">
    <property type="protein sequence ID" value="DAD82757.1"/>
    <property type="molecule type" value="Genomic_DNA"/>
</dbReference>
<name>A0A8S5MKA2_9CAUD</name>
<proteinExistence type="predicted"/>
<organism evidence="1">
    <name type="scientific">Siphoviridae sp. ctrpg19</name>
    <dbReference type="NCBI Taxonomy" id="2826481"/>
    <lineage>
        <taxon>Viruses</taxon>
        <taxon>Duplodnaviria</taxon>
        <taxon>Heunggongvirae</taxon>
        <taxon>Uroviricota</taxon>
        <taxon>Caudoviricetes</taxon>
    </lineage>
</organism>
<accession>A0A8S5MKA2</accession>
<reference evidence="1" key="1">
    <citation type="journal article" date="2021" name="Proc. Natl. Acad. Sci. U.S.A.">
        <title>A Catalog of Tens of Thousands of Viruses from Human Metagenomes Reveals Hidden Associations with Chronic Diseases.</title>
        <authorList>
            <person name="Tisza M.J."/>
            <person name="Buck C.B."/>
        </authorList>
    </citation>
    <scope>NUCLEOTIDE SEQUENCE</scope>
    <source>
        <strain evidence="1">Ctrpg19</strain>
    </source>
</reference>
<sequence length="34" mass="3785">MVKQQLGSLFGLDMSDMMAIRNLTQEDVNSILGE</sequence>